<feature type="region of interest" description="Disordered" evidence="1">
    <location>
        <begin position="37"/>
        <end position="56"/>
    </location>
</feature>
<keyword evidence="2" id="KW-0812">Transmembrane</keyword>
<evidence type="ECO:0000256" key="1">
    <source>
        <dbReference type="SAM" id="MobiDB-lite"/>
    </source>
</evidence>
<dbReference type="GO" id="GO:0016301">
    <property type="term" value="F:kinase activity"/>
    <property type="evidence" value="ECO:0007669"/>
    <property type="project" value="UniProtKB-KW"/>
</dbReference>
<gene>
    <name evidence="3" type="ORF">GQ26_0092920</name>
</gene>
<sequence length="131" mass="14639">MGISIPTDAAPAYEDLFRPGNASSGVGPLLPYGPYHYASIPQNDNDGENNNGIDIEQHPDHVHLHQHHPEERVGEGEGHTHCTACDGMLERKERRRTQRHCCTMVAATFMVAFVCALIMLLSIFERFNGHY</sequence>
<organism evidence="3">
    <name type="scientific">Talaromyces marneffei PM1</name>
    <dbReference type="NCBI Taxonomy" id="1077442"/>
    <lineage>
        <taxon>Eukaryota</taxon>
        <taxon>Fungi</taxon>
        <taxon>Dikarya</taxon>
        <taxon>Ascomycota</taxon>
        <taxon>Pezizomycotina</taxon>
        <taxon>Eurotiomycetes</taxon>
        <taxon>Eurotiomycetidae</taxon>
        <taxon>Eurotiales</taxon>
        <taxon>Trichocomaceae</taxon>
        <taxon>Talaromyces</taxon>
        <taxon>Talaromyces sect. Talaromyces</taxon>
    </lineage>
</organism>
<evidence type="ECO:0000256" key="2">
    <source>
        <dbReference type="SAM" id="Phobius"/>
    </source>
</evidence>
<keyword evidence="3" id="KW-0808">Transferase</keyword>
<keyword evidence="3" id="KW-0418">Kinase</keyword>
<reference evidence="3" key="1">
    <citation type="journal article" date="2014" name="PLoS Genet.">
        <title>Signature Gene Expression Reveals Novel Clues to the Molecular Mechanisms of Dimorphic Transition in Penicillium marneffei.</title>
        <authorList>
            <person name="Yang E."/>
            <person name="Wang G."/>
            <person name="Cai J."/>
            <person name="Woo P.C."/>
            <person name="Lau S.K."/>
            <person name="Yuen K.-Y."/>
            <person name="Chow W.-N."/>
            <person name="Lin X."/>
        </authorList>
    </citation>
    <scope>NUCLEOTIDE SEQUENCE [LARGE SCALE GENOMIC DNA]</scope>
    <source>
        <strain evidence="3">PM1</strain>
    </source>
</reference>
<accession>A0A093VSV4</accession>
<comment type="caution">
    <text evidence="3">The sequence shown here is derived from an EMBL/GenBank/DDBJ whole genome shotgun (WGS) entry which is preliminary data.</text>
</comment>
<dbReference type="AlphaFoldDB" id="A0A093VSV4"/>
<protein>
    <submittedName>
        <fullName evidence="3">Hybrid signal transduction histidine kinase B</fullName>
    </submittedName>
</protein>
<feature type="transmembrane region" description="Helical" evidence="2">
    <location>
        <begin position="101"/>
        <end position="124"/>
    </location>
</feature>
<proteinExistence type="predicted"/>
<keyword evidence="2" id="KW-1133">Transmembrane helix</keyword>
<keyword evidence="2" id="KW-0472">Membrane</keyword>
<dbReference type="EMBL" id="JPOX01000009">
    <property type="protein sequence ID" value="KFX49721.1"/>
    <property type="molecule type" value="Genomic_DNA"/>
</dbReference>
<name>A0A093VSV4_TALMA</name>
<evidence type="ECO:0000313" key="3">
    <source>
        <dbReference type="EMBL" id="KFX49721.1"/>
    </source>
</evidence>